<dbReference type="RefSeq" id="WP_058495272.1">
    <property type="nucleotide sequence ID" value="NZ_CAAAIU010000011.1"/>
</dbReference>
<comment type="caution">
    <text evidence="2">The sequence shown here is derived from an EMBL/GenBank/DDBJ whole genome shotgun (WGS) entry which is preliminary data.</text>
</comment>
<evidence type="ECO:0000313" key="3">
    <source>
        <dbReference type="Proteomes" id="UP000054736"/>
    </source>
</evidence>
<protein>
    <submittedName>
        <fullName evidence="2">Uncharacterized protein</fullName>
    </submittedName>
</protein>
<sequence length="89" mass="10313">MKKYKIYLLVIFLSYNFTGCVSKITPDTTSATNTETVTGNEETSANESETAAKQRPLKLNANRKFIKHREVNRRLIHRVHRLHRNRALA</sequence>
<dbReference type="PATRIC" id="fig|1212489.4.peg.988"/>
<evidence type="ECO:0000313" key="2">
    <source>
        <dbReference type="EMBL" id="KTC87325.1"/>
    </source>
</evidence>
<keyword evidence="3" id="KW-1185">Reference proteome</keyword>
<dbReference type="STRING" id="1212489.Ldro_0944"/>
<dbReference type="EMBL" id="LNXY01000020">
    <property type="protein sequence ID" value="KTC87325.1"/>
    <property type="molecule type" value="Genomic_DNA"/>
</dbReference>
<reference evidence="2 3" key="1">
    <citation type="submission" date="2015-11" db="EMBL/GenBank/DDBJ databases">
        <title>Genomic analysis of 38 Legionella species identifies large and diverse effector repertoires.</title>
        <authorList>
            <person name="Burstein D."/>
            <person name="Amaro F."/>
            <person name="Zusman T."/>
            <person name="Lifshitz Z."/>
            <person name="Cohen O."/>
            <person name="Gilbert J.A."/>
            <person name="Pupko T."/>
            <person name="Shuman H.A."/>
            <person name="Segal G."/>
        </authorList>
    </citation>
    <scope>NUCLEOTIDE SEQUENCE [LARGE SCALE GENOMIC DNA]</scope>
    <source>
        <strain evidence="2 3">ATCC 700990</strain>
    </source>
</reference>
<feature type="compositionally biased region" description="Low complexity" evidence="1">
    <location>
        <begin position="32"/>
        <end position="51"/>
    </location>
</feature>
<accession>A0A0W0SVW9</accession>
<dbReference type="Proteomes" id="UP000054736">
    <property type="component" value="Unassembled WGS sequence"/>
</dbReference>
<dbReference type="AlphaFoldDB" id="A0A0W0SVW9"/>
<proteinExistence type="predicted"/>
<name>A0A0W0SVW9_9GAMM</name>
<dbReference type="OrthoDB" id="9964071at2"/>
<organism evidence="2 3">
    <name type="scientific">Legionella drozanskii LLAP-1</name>
    <dbReference type="NCBI Taxonomy" id="1212489"/>
    <lineage>
        <taxon>Bacteria</taxon>
        <taxon>Pseudomonadati</taxon>
        <taxon>Pseudomonadota</taxon>
        <taxon>Gammaproteobacteria</taxon>
        <taxon>Legionellales</taxon>
        <taxon>Legionellaceae</taxon>
        <taxon>Legionella</taxon>
    </lineage>
</organism>
<evidence type="ECO:0000256" key="1">
    <source>
        <dbReference type="SAM" id="MobiDB-lite"/>
    </source>
</evidence>
<feature type="region of interest" description="Disordered" evidence="1">
    <location>
        <begin position="27"/>
        <end position="59"/>
    </location>
</feature>
<gene>
    <name evidence="2" type="ORF">Ldro_0944</name>
</gene>